<evidence type="ECO:0000313" key="2">
    <source>
        <dbReference type="EMBL" id="KAK6361556.1"/>
    </source>
</evidence>
<comment type="caution">
    <text evidence="2">The sequence shown here is derived from an EMBL/GenBank/DDBJ whole genome shotgun (WGS) entry which is preliminary data.</text>
</comment>
<dbReference type="Proteomes" id="UP001373714">
    <property type="component" value="Unassembled WGS sequence"/>
</dbReference>
<proteinExistence type="predicted"/>
<feature type="binding site" evidence="1">
    <location>
        <position position="68"/>
    </location>
    <ligand>
        <name>substrate</name>
    </ligand>
</feature>
<dbReference type="InterPro" id="IPR052765">
    <property type="entry name" value="PGM-Related"/>
</dbReference>
<evidence type="ECO:0000256" key="1">
    <source>
        <dbReference type="PIRSR" id="PIRSR613078-2"/>
    </source>
</evidence>
<dbReference type="PANTHER" id="PTHR46192">
    <property type="entry name" value="BROAD-RANGE ACID PHOSPHATASE DET1"/>
    <property type="match status" value="1"/>
</dbReference>
<dbReference type="SMART" id="SM00855">
    <property type="entry name" value="PGAM"/>
    <property type="match status" value="1"/>
</dbReference>
<dbReference type="SUPFAM" id="SSF53254">
    <property type="entry name" value="Phosphoglycerate mutase-like"/>
    <property type="match status" value="1"/>
</dbReference>
<feature type="binding site" evidence="1">
    <location>
        <begin position="11"/>
        <end position="18"/>
    </location>
    <ligand>
        <name>substrate</name>
    </ligand>
</feature>
<protein>
    <recommendedName>
        <fullName evidence="4">Phosphoglycerate mutase-like protein</fullName>
    </recommendedName>
</protein>
<evidence type="ECO:0000313" key="3">
    <source>
        <dbReference type="Proteomes" id="UP001373714"/>
    </source>
</evidence>
<dbReference type="AlphaFoldDB" id="A0AAV9VHW8"/>
<dbReference type="InterPro" id="IPR013078">
    <property type="entry name" value="His_Pase_superF_clade-1"/>
</dbReference>
<name>A0AAV9VHW8_9PEZI</name>
<keyword evidence="3" id="KW-1185">Reference proteome</keyword>
<dbReference type="EMBL" id="JAVHNS010000002">
    <property type="protein sequence ID" value="KAK6361556.1"/>
    <property type="molecule type" value="Genomic_DNA"/>
</dbReference>
<evidence type="ECO:0008006" key="4">
    <source>
        <dbReference type="Google" id="ProtNLM"/>
    </source>
</evidence>
<accession>A0AAV9VHW8</accession>
<reference evidence="2 3" key="1">
    <citation type="submission" date="2019-10" db="EMBL/GenBank/DDBJ databases">
        <authorList>
            <person name="Palmer J.M."/>
        </authorList>
    </citation>
    <scope>NUCLEOTIDE SEQUENCE [LARGE SCALE GENOMIC DNA]</scope>
    <source>
        <strain evidence="2 3">TWF730</strain>
    </source>
</reference>
<gene>
    <name evidence="2" type="ORF">TWF730_005276</name>
</gene>
<dbReference type="CDD" id="cd07067">
    <property type="entry name" value="HP_PGM_like"/>
    <property type="match status" value="1"/>
</dbReference>
<sequence length="148" mass="17266">MGRPRLIILIRHAQSEGNQNKAIHQTIPDHRVKLTQFGHEQARAAGHRLKDILLPEDTLQIYTSPYRRTRETTANIVESLGEDWKHKTTVYEEPRIREQDVIGFLQYCSETSKDARHIKKEYGRKEPLTVISSTESLMVSRQQMRMTV</sequence>
<dbReference type="InterPro" id="IPR029033">
    <property type="entry name" value="His_PPase_superfam"/>
</dbReference>
<organism evidence="2 3">
    <name type="scientific">Orbilia blumenaviensis</name>
    <dbReference type="NCBI Taxonomy" id="1796055"/>
    <lineage>
        <taxon>Eukaryota</taxon>
        <taxon>Fungi</taxon>
        <taxon>Dikarya</taxon>
        <taxon>Ascomycota</taxon>
        <taxon>Pezizomycotina</taxon>
        <taxon>Orbiliomycetes</taxon>
        <taxon>Orbiliales</taxon>
        <taxon>Orbiliaceae</taxon>
        <taxon>Orbilia</taxon>
    </lineage>
</organism>
<dbReference type="Gene3D" id="3.40.50.1240">
    <property type="entry name" value="Phosphoglycerate mutase-like"/>
    <property type="match status" value="1"/>
</dbReference>
<dbReference type="Pfam" id="PF00300">
    <property type="entry name" value="His_Phos_1"/>
    <property type="match status" value="1"/>
</dbReference>